<proteinExistence type="predicted"/>
<evidence type="ECO:0000313" key="3">
    <source>
        <dbReference type="Proteomes" id="UP001159363"/>
    </source>
</evidence>
<organism evidence="2 3">
    <name type="scientific">Dryococelus australis</name>
    <dbReference type="NCBI Taxonomy" id="614101"/>
    <lineage>
        <taxon>Eukaryota</taxon>
        <taxon>Metazoa</taxon>
        <taxon>Ecdysozoa</taxon>
        <taxon>Arthropoda</taxon>
        <taxon>Hexapoda</taxon>
        <taxon>Insecta</taxon>
        <taxon>Pterygota</taxon>
        <taxon>Neoptera</taxon>
        <taxon>Polyneoptera</taxon>
        <taxon>Phasmatodea</taxon>
        <taxon>Verophasmatodea</taxon>
        <taxon>Anareolatae</taxon>
        <taxon>Phasmatidae</taxon>
        <taxon>Eurycanthinae</taxon>
        <taxon>Dryococelus</taxon>
    </lineage>
</organism>
<gene>
    <name evidence="2" type="ORF">PR048_027150</name>
</gene>
<feature type="region of interest" description="Disordered" evidence="1">
    <location>
        <begin position="204"/>
        <end position="226"/>
    </location>
</feature>
<evidence type="ECO:0000256" key="1">
    <source>
        <dbReference type="SAM" id="MobiDB-lite"/>
    </source>
</evidence>
<comment type="caution">
    <text evidence="2">The sequence shown here is derived from an EMBL/GenBank/DDBJ whole genome shotgun (WGS) entry which is preliminary data.</text>
</comment>
<name>A0ABQ9GEM8_9NEOP</name>
<feature type="compositionally biased region" description="Polar residues" evidence="1">
    <location>
        <begin position="204"/>
        <end position="213"/>
    </location>
</feature>
<evidence type="ECO:0000313" key="2">
    <source>
        <dbReference type="EMBL" id="KAJ8870849.1"/>
    </source>
</evidence>
<sequence>MKQRRNARKRETGEPRGNTPTSRIFQHDSHVQKSWVIPSGIEPSSPWREESHLTTTPATIPTRGHGGVTERILQSRCCANDTAPHIQWGWQCQRRTLSGLRGRKGSASVRDVIHTTTDRRLRPEELLLADPRTNYVLSAHVRGLQMAGYEICADAAESRTQNKWPRINERHKSLGRRCRFLAGITKDSLELAASMKAADLQKKNSSQLNSVSGQRHVGTGPRWYSGQTTRFPPRLTGFDSWRGRSRIFACGDRAGRRRWLVGFLGDLPFLPPLHSGAASYSPRFKLIGYQDWNAVRQSSPGTFYSAAAGQADREHYAARISQ</sequence>
<keyword evidence="3" id="KW-1185">Reference proteome</keyword>
<protein>
    <submittedName>
        <fullName evidence="2">Uncharacterized protein</fullName>
    </submittedName>
</protein>
<dbReference type="EMBL" id="JARBHB010000012">
    <property type="protein sequence ID" value="KAJ8870849.1"/>
    <property type="molecule type" value="Genomic_DNA"/>
</dbReference>
<feature type="region of interest" description="Disordered" evidence="1">
    <location>
        <begin position="1"/>
        <end position="65"/>
    </location>
</feature>
<accession>A0ABQ9GEM8</accession>
<dbReference type="Proteomes" id="UP001159363">
    <property type="component" value="Chromosome 11"/>
</dbReference>
<reference evidence="2 3" key="1">
    <citation type="submission" date="2023-02" db="EMBL/GenBank/DDBJ databases">
        <title>LHISI_Scaffold_Assembly.</title>
        <authorList>
            <person name="Stuart O.P."/>
            <person name="Cleave R."/>
            <person name="Magrath M.J.L."/>
            <person name="Mikheyev A.S."/>
        </authorList>
    </citation>
    <scope>NUCLEOTIDE SEQUENCE [LARGE SCALE GENOMIC DNA]</scope>
    <source>
        <strain evidence="2">Daus_M_001</strain>
        <tissue evidence="2">Leg muscle</tissue>
    </source>
</reference>